<sequence>MPPLMHTEIYRSCQSLRPSILRSHAGRCPLPLRGHHLHFAVHHDRPISVSFLDRWRGHEKLGKEAGAVEGREESYILGYHLIRLSEGFRQPCTSQVSSSLASQLSCKQLSQSNRHIFSRYKQCSARAPYDPFVSNQPRSAQSNEYEMRYGMRKLTGSCPYVIHLRRS</sequence>
<protein>
    <submittedName>
        <fullName evidence="1">Uncharacterized protein</fullName>
    </submittedName>
</protein>
<evidence type="ECO:0000313" key="2">
    <source>
        <dbReference type="Proteomes" id="UP000235371"/>
    </source>
</evidence>
<dbReference type="InParanoid" id="A0A2J6TBN4"/>
<gene>
    <name evidence="1" type="ORF">K444DRAFT_391777</name>
</gene>
<dbReference type="GeneID" id="36580522"/>
<organism evidence="1 2">
    <name type="scientific">Hyaloscypha bicolor E</name>
    <dbReference type="NCBI Taxonomy" id="1095630"/>
    <lineage>
        <taxon>Eukaryota</taxon>
        <taxon>Fungi</taxon>
        <taxon>Dikarya</taxon>
        <taxon>Ascomycota</taxon>
        <taxon>Pezizomycotina</taxon>
        <taxon>Leotiomycetes</taxon>
        <taxon>Helotiales</taxon>
        <taxon>Hyaloscyphaceae</taxon>
        <taxon>Hyaloscypha</taxon>
        <taxon>Hyaloscypha bicolor</taxon>
    </lineage>
</organism>
<dbReference type="RefSeq" id="XP_024737276.1">
    <property type="nucleotide sequence ID" value="XM_024872441.1"/>
</dbReference>
<reference evidence="1 2" key="1">
    <citation type="submission" date="2016-04" db="EMBL/GenBank/DDBJ databases">
        <title>A degradative enzymes factory behind the ericoid mycorrhizal symbiosis.</title>
        <authorList>
            <consortium name="DOE Joint Genome Institute"/>
            <person name="Martino E."/>
            <person name="Morin E."/>
            <person name="Grelet G."/>
            <person name="Kuo A."/>
            <person name="Kohler A."/>
            <person name="Daghino S."/>
            <person name="Barry K."/>
            <person name="Choi C."/>
            <person name="Cichocki N."/>
            <person name="Clum A."/>
            <person name="Copeland A."/>
            <person name="Hainaut M."/>
            <person name="Haridas S."/>
            <person name="Labutti K."/>
            <person name="Lindquist E."/>
            <person name="Lipzen A."/>
            <person name="Khouja H.-R."/>
            <person name="Murat C."/>
            <person name="Ohm R."/>
            <person name="Olson A."/>
            <person name="Spatafora J."/>
            <person name="Veneault-Fourrey C."/>
            <person name="Henrissat B."/>
            <person name="Grigoriev I."/>
            <person name="Martin F."/>
            <person name="Perotto S."/>
        </authorList>
    </citation>
    <scope>NUCLEOTIDE SEQUENCE [LARGE SCALE GENOMIC DNA]</scope>
    <source>
        <strain evidence="1 2">E</strain>
    </source>
</reference>
<dbReference type="Proteomes" id="UP000235371">
    <property type="component" value="Unassembled WGS sequence"/>
</dbReference>
<dbReference type="EMBL" id="KZ613790">
    <property type="protein sequence ID" value="PMD60372.1"/>
    <property type="molecule type" value="Genomic_DNA"/>
</dbReference>
<name>A0A2J6TBN4_9HELO</name>
<evidence type="ECO:0000313" key="1">
    <source>
        <dbReference type="EMBL" id="PMD60372.1"/>
    </source>
</evidence>
<accession>A0A2J6TBN4</accession>
<dbReference type="OrthoDB" id="10485296at2759"/>
<keyword evidence="2" id="KW-1185">Reference proteome</keyword>
<dbReference type="AlphaFoldDB" id="A0A2J6TBN4"/>
<proteinExistence type="predicted"/>